<dbReference type="AlphaFoldDB" id="A0AAN1XUY2"/>
<keyword evidence="3" id="KW-1185">Reference proteome</keyword>
<feature type="domain" description="HTH-like" evidence="1">
    <location>
        <begin position="11"/>
        <end position="66"/>
    </location>
</feature>
<evidence type="ECO:0000259" key="1">
    <source>
        <dbReference type="Pfam" id="PF13276"/>
    </source>
</evidence>
<dbReference type="PANTHER" id="PTHR47515:SF1">
    <property type="entry name" value="BLR2054 PROTEIN"/>
    <property type="match status" value="1"/>
</dbReference>
<dbReference type="Proteomes" id="UP001317532">
    <property type="component" value="Chromosome"/>
</dbReference>
<dbReference type="PANTHER" id="PTHR47515">
    <property type="entry name" value="LOW CALCIUM RESPONSE LOCUS PROTEIN T"/>
    <property type="match status" value="1"/>
</dbReference>
<gene>
    <name evidence="2" type="ORF">WPS_12040</name>
</gene>
<proteinExistence type="predicted"/>
<accession>A0AAN1XUY2</accession>
<evidence type="ECO:0000313" key="3">
    <source>
        <dbReference type="Proteomes" id="UP001317532"/>
    </source>
</evidence>
<name>A0AAN1XUY2_UNVUL</name>
<reference evidence="2 3" key="1">
    <citation type="journal article" date="2022" name="ISME Commun">
        <title>Vulcanimicrobium alpinus gen. nov. sp. nov., the first cultivated representative of the candidate phylum 'Eremiobacterota', is a metabolically versatile aerobic anoxygenic phototroph.</title>
        <authorList>
            <person name="Yabe S."/>
            <person name="Muto K."/>
            <person name="Abe K."/>
            <person name="Yokota A."/>
            <person name="Staudigel H."/>
            <person name="Tebo B.M."/>
        </authorList>
    </citation>
    <scope>NUCLEOTIDE SEQUENCE [LARGE SCALE GENOMIC DNA]</scope>
    <source>
        <strain evidence="2 3">WC8-2</strain>
    </source>
</reference>
<dbReference type="KEGG" id="vab:WPS_12040"/>
<dbReference type="EMBL" id="AP025523">
    <property type="protein sequence ID" value="BDE05928.1"/>
    <property type="molecule type" value="Genomic_DNA"/>
</dbReference>
<protein>
    <recommendedName>
        <fullName evidence="1">HTH-like domain-containing protein</fullName>
    </recommendedName>
</protein>
<dbReference type="InterPro" id="IPR025948">
    <property type="entry name" value="HTH-like_dom"/>
</dbReference>
<dbReference type="Pfam" id="PF13276">
    <property type="entry name" value="HTH_21"/>
    <property type="match status" value="1"/>
</dbReference>
<organism evidence="2 3">
    <name type="scientific">Vulcanimicrobium alpinum</name>
    <dbReference type="NCBI Taxonomy" id="3016050"/>
    <lineage>
        <taxon>Bacteria</taxon>
        <taxon>Bacillati</taxon>
        <taxon>Vulcanimicrobiota</taxon>
        <taxon>Vulcanimicrobiia</taxon>
        <taxon>Vulcanimicrobiales</taxon>
        <taxon>Vulcanimicrobiaceae</taxon>
        <taxon>Vulcanimicrobium</taxon>
    </lineage>
</organism>
<sequence>MVRYVRIVRDDAELLAKLHALAVERRRFGSRRLAIMLRREGVVVGMTRLLRVYRAAHLQVRKRVKRRVAFGRRSEADGIGAK</sequence>
<evidence type="ECO:0000313" key="2">
    <source>
        <dbReference type="EMBL" id="BDE05928.1"/>
    </source>
</evidence>